<organism evidence="9 10">
    <name type="scientific">Apolygus lucorum</name>
    <name type="common">Small green plant bug</name>
    <name type="synonym">Lygocoris lucorum</name>
    <dbReference type="NCBI Taxonomy" id="248454"/>
    <lineage>
        <taxon>Eukaryota</taxon>
        <taxon>Metazoa</taxon>
        <taxon>Ecdysozoa</taxon>
        <taxon>Arthropoda</taxon>
        <taxon>Hexapoda</taxon>
        <taxon>Insecta</taxon>
        <taxon>Pterygota</taxon>
        <taxon>Neoptera</taxon>
        <taxon>Paraneoptera</taxon>
        <taxon>Hemiptera</taxon>
        <taxon>Heteroptera</taxon>
        <taxon>Panheteroptera</taxon>
        <taxon>Cimicomorpha</taxon>
        <taxon>Miridae</taxon>
        <taxon>Mirini</taxon>
        <taxon>Apolygus</taxon>
    </lineage>
</organism>
<reference evidence="9" key="1">
    <citation type="journal article" date="2021" name="Mol. Ecol. Resour.">
        <title>Apolygus lucorum genome provides insights into omnivorousness and mesophyll feeding.</title>
        <authorList>
            <person name="Liu Y."/>
            <person name="Liu H."/>
            <person name="Wang H."/>
            <person name="Huang T."/>
            <person name="Liu B."/>
            <person name="Yang B."/>
            <person name="Yin L."/>
            <person name="Li B."/>
            <person name="Zhang Y."/>
            <person name="Zhang S."/>
            <person name="Jiang F."/>
            <person name="Zhang X."/>
            <person name="Ren Y."/>
            <person name="Wang B."/>
            <person name="Wang S."/>
            <person name="Lu Y."/>
            <person name="Wu K."/>
            <person name="Fan W."/>
            <person name="Wang G."/>
        </authorList>
    </citation>
    <scope>NUCLEOTIDE SEQUENCE</scope>
    <source>
        <strain evidence="9">12Hb</strain>
    </source>
</reference>
<dbReference type="Pfam" id="PF00249">
    <property type="entry name" value="Myb_DNA-binding"/>
    <property type="match status" value="1"/>
</dbReference>
<dbReference type="InterPro" id="IPR051575">
    <property type="entry name" value="Myb-like_DNA-bd"/>
</dbReference>
<evidence type="ECO:0000313" key="10">
    <source>
        <dbReference type="Proteomes" id="UP000466442"/>
    </source>
</evidence>
<dbReference type="AlphaFoldDB" id="A0A8S9X9D4"/>
<dbReference type="InterPro" id="IPR001005">
    <property type="entry name" value="SANT/Myb"/>
</dbReference>
<evidence type="ECO:0008006" key="11">
    <source>
        <dbReference type="Google" id="ProtNLM"/>
    </source>
</evidence>
<dbReference type="InterPro" id="IPR009057">
    <property type="entry name" value="Homeodomain-like_sf"/>
</dbReference>
<feature type="region of interest" description="Disordered" evidence="6">
    <location>
        <begin position="542"/>
        <end position="572"/>
    </location>
</feature>
<evidence type="ECO:0000256" key="6">
    <source>
        <dbReference type="SAM" id="MobiDB-lite"/>
    </source>
</evidence>
<dbReference type="PANTHER" id="PTHR46621">
    <property type="entry name" value="SNRNA-ACTIVATING PROTEIN COMPLEX SUBUNIT 4"/>
    <property type="match status" value="1"/>
</dbReference>
<feature type="compositionally biased region" description="Basic and acidic residues" evidence="6">
    <location>
        <begin position="7"/>
        <end position="19"/>
    </location>
</feature>
<dbReference type="PANTHER" id="PTHR46621:SF1">
    <property type="entry name" value="SNRNA-ACTIVATING PROTEIN COMPLEX SUBUNIT 4"/>
    <property type="match status" value="1"/>
</dbReference>
<protein>
    <recommendedName>
        <fullName evidence="11">snRNA-activating protein complex subunit 4</fullName>
    </recommendedName>
</protein>
<dbReference type="GO" id="GO:0005634">
    <property type="term" value="C:nucleus"/>
    <property type="evidence" value="ECO:0007669"/>
    <property type="project" value="UniProtKB-SubCell"/>
</dbReference>
<dbReference type="CDD" id="cd00167">
    <property type="entry name" value="SANT"/>
    <property type="match status" value="2"/>
</dbReference>
<evidence type="ECO:0000259" key="8">
    <source>
        <dbReference type="PROSITE" id="PS51294"/>
    </source>
</evidence>
<feature type="region of interest" description="Disordered" evidence="6">
    <location>
        <begin position="1"/>
        <end position="38"/>
    </location>
</feature>
<dbReference type="GO" id="GO:0042795">
    <property type="term" value="P:snRNA transcription by RNA polymerase II"/>
    <property type="evidence" value="ECO:0007669"/>
    <property type="project" value="TreeGrafter"/>
</dbReference>
<dbReference type="InterPro" id="IPR017930">
    <property type="entry name" value="Myb_dom"/>
</dbReference>
<name>A0A8S9X9D4_APOLU</name>
<feature type="domain" description="Myb-like" evidence="7">
    <location>
        <begin position="367"/>
        <end position="412"/>
    </location>
</feature>
<keyword evidence="2" id="KW-0805">Transcription regulation</keyword>
<dbReference type="GO" id="GO:0019185">
    <property type="term" value="C:snRNA-activating protein complex"/>
    <property type="evidence" value="ECO:0007669"/>
    <property type="project" value="TreeGrafter"/>
</dbReference>
<dbReference type="Proteomes" id="UP000466442">
    <property type="component" value="Linkage Group LG9"/>
</dbReference>
<evidence type="ECO:0000256" key="2">
    <source>
        <dbReference type="ARBA" id="ARBA00023015"/>
    </source>
</evidence>
<feature type="domain" description="HTH myb-type" evidence="8">
    <location>
        <begin position="367"/>
        <end position="416"/>
    </location>
</feature>
<dbReference type="GO" id="GO:0001006">
    <property type="term" value="F:RNA polymerase III type 3 promoter sequence-specific DNA binding"/>
    <property type="evidence" value="ECO:0007669"/>
    <property type="project" value="TreeGrafter"/>
</dbReference>
<proteinExistence type="predicted"/>
<dbReference type="Pfam" id="PF13921">
    <property type="entry name" value="Myb_DNA-bind_6"/>
    <property type="match status" value="1"/>
</dbReference>
<feature type="compositionally biased region" description="Basic and acidic residues" evidence="6">
    <location>
        <begin position="547"/>
        <end position="562"/>
    </location>
</feature>
<keyword evidence="4" id="KW-0804">Transcription</keyword>
<gene>
    <name evidence="9" type="ORF">GE061_019795</name>
</gene>
<feature type="region of interest" description="Disordered" evidence="6">
    <location>
        <begin position="53"/>
        <end position="77"/>
    </location>
</feature>
<comment type="caution">
    <text evidence="9">The sequence shown here is derived from an EMBL/GenBank/DDBJ whole genome shotgun (WGS) entry which is preliminary data.</text>
</comment>
<keyword evidence="10" id="KW-1185">Reference proteome</keyword>
<evidence type="ECO:0000313" key="9">
    <source>
        <dbReference type="EMBL" id="KAF6205622.1"/>
    </source>
</evidence>
<dbReference type="EMBL" id="WIXP02000009">
    <property type="protein sequence ID" value="KAF6205622.1"/>
    <property type="molecule type" value="Genomic_DNA"/>
</dbReference>
<dbReference type="GO" id="GO:0042796">
    <property type="term" value="P:snRNA transcription by RNA polymerase III"/>
    <property type="evidence" value="ECO:0007669"/>
    <property type="project" value="TreeGrafter"/>
</dbReference>
<keyword evidence="3" id="KW-0238">DNA-binding</keyword>
<evidence type="ECO:0000259" key="7">
    <source>
        <dbReference type="PROSITE" id="PS50090"/>
    </source>
</evidence>
<sequence length="853" mass="98392">MARREVKRTEEEQPEVKMSDEDDNVTISSQSDGEDELKDAELMKDILQSIENLKTLPAPSESKSRFDEATGGDTSQNPVDLDNLTLIELNVILDQVSQALECNNSLQSGLLMKEVKLLSIKRQIQVFKEGCKRANDAKGEDNKGDIGKYIVSFKAPYFKDHTNFAGYTIVPEKDLPFSSAKYAHKAMQWNKYDMKELENAIKTFLASRAFKKMMLEKPKTKCQKERILKKFASLRKASLNTLIDDDFDKVIDWCHIASRLKKNHTPNECQKAWDTFLRPNINKKKWSKEELEKLKLCALERNFEDWDAIAEDLGTGRSGYQCFYEYVDVLMKTQEGEWSKSEEEFLIKLVKECTYGDKVLWHKHRYGEWTLEEDELLMNLVEKYGRKKWATIAQHIPSRGRVQIRHRYEHLRNKLAMNPGKKLEDFSRPKRPSFKNRKQVNIKYLLDKKDRPNLIQKTKKSDDDDDPDDPGNEKSIIGFDTSFGPLMLRKDDVEGVVVGKKQRYRKRRKQVLIPKVVHEVVFNENVVEAQIAEKEATCEPAQTAEKPCNERPRTAKVPEKGKKQSKTSTKKHVEVKVKVPTKKMKVKTKKAKPKPPADLSVKILEYYGSTSDYVGGPVKPSDVCDGELGSELTNALLKYKPYKYFNHEITDWWYSADKSDPYYKEVFDHVKQREGEEYEIKDGANWLLPPCTTSLDGFYNILVDIDYKPEDLNTPKEQLEEELKELYCAADEETIAAVARWKERLSTLFLWPAALSEIELDKNDEEITGNPTCSSQVLNESEIIQLAEELNQIEDEDLRAAMVKQLGLVESSTQNENIERLNMLVLQDDTTDPIKTEPEEDPGTPQVEMDTDQ</sequence>
<evidence type="ECO:0000256" key="5">
    <source>
        <dbReference type="ARBA" id="ARBA00023242"/>
    </source>
</evidence>
<dbReference type="OrthoDB" id="2143914at2759"/>
<dbReference type="SUPFAM" id="SSF46689">
    <property type="entry name" value="Homeodomain-like"/>
    <property type="match status" value="2"/>
</dbReference>
<evidence type="ECO:0000256" key="4">
    <source>
        <dbReference type="ARBA" id="ARBA00023163"/>
    </source>
</evidence>
<keyword evidence="5" id="KW-0539">Nucleus</keyword>
<evidence type="ECO:0000256" key="3">
    <source>
        <dbReference type="ARBA" id="ARBA00023125"/>
    </source>
</evidence>
<dbReference type="PROSITE" id="PS51294">
    <property type="entry name" value="HTH_MYB"/>
    <property type="match status" value="1"/>
</dbReference>
<feature type="region of interest" description="Disordered" evidence="6">
    <location>
        <begin position="828"/>
        <end position="853"/>
    </location>
</feature>
<dbReference type="GO" id="GO:0000978">
    <property type="term" value="F:RNA polymerase II cis-regulatory region sequence-specific DNA binding"/>
    <property type="evidence" value="ECO:0007669"/>
    <property type="project" value="TreeGrafter"/>
</dbReference>
<dbReference type="Gene3D" id="1.10.10.60">
    <property type="entry name" value="Homeodomain-like"/>
    <property type="match status" value="2"/>
</dbReference>
<evidence type="ECO:0000256" key="1">
    <source>
        <dbReference type="ARBA" id="ARBA00004123"/>
    </source>
</evidence>
<dbReference type="SMART" id="SM00717">
    <property type="entry name" value="SANT"/>
    <property type="match status" value="3"/>
</dbReference>
<comment type="subcellular location">
    <subcellularLocation>
        <location evidence="1">Nucleus</location>
    </subcellularLocation>
</comment>
<dbReference type="PROSITE" id="PS50090">
    <property type="entry name" value="MYB_LIKE"/>
    <property type="match status" value="2"/>
</dbReference>
<accession>A0A8S9X9D4</accession>
<feature type="region of interest" description="Disordered" evidence="6">
    <location>
        <begin position="453"/>
        <end position="478"/>
    </location>
</feature>
<feature type="domain" description="Myb-like" evidence="7">
    <location>
        <begin position="278"/>
        <end position="330"/>
    </location>
</feature>